<evidence type="ECO:0000313" key="2">
    <source>
        <dbReference type="EMBL" id="KAF2210650.1"/>
    </source>
</evidence>
<organism evidence="2 3">
    <name type="scientific">Cercospora zeae-maydis SCOH1-5</name>
    <dbReference type="NCBI Taxonomy" id="717836"/>
    <lineage>
        <taxon>Eukaryota</taxon>
        <taxon>Fungi</taxon>
        <taxon>Dikarya</taxon>
        <taxon>Ascomycota</taxon>
        <taxon>Pezizomycotina</taxon>
        <taxon>Dothideomycetes</taxon>
        <taxon>Dothideomycetidae</taxon>
        <taxon>Mycosphaerellales</taxon>
        <taxon>Mycosphaerellaceae</taxon>
        <taxon>Cercospora</taxon>
    </lineage>
</organism>
<dbReference type="EMBL" id="ML992680">
    <property type="protein sequence ID" value="KAF2210650.1"/>
    <property type="molecule type" value="Genomic_DNA"/>
</dbReference>
<protein>
    <submittedName>
        <fullName evidence="2">Uncharacterized protein</fullName>
    </submittedName>
</protein>
<dbReference type="Proteomes" id="UP000799539">
    <property type="component" value="Unassembled WGS sequence"/>
</dbReference>
<dbReference type="AlphaFoldDB" id="A0A6A6FB30"/>
<proteinExistence type="predicted"/>
<evidence type="ECO:0000313" key="3">
    <source>
        <dbReference type="Proteomes" id="UP000799539"/>
    </source>
</evidence>
<evidence type="ECO:0000256" key="1">
    <source>
        <dbReference type="SAM" id="MobiDB-lite"/>
    </source>
</evidence>
<accession>A0A6A6FB30</accession>
<gene>
    <name evidence="2" type="ORF">CERZMDRAFT_99263</name>
</gene>
<sequence>MPSPQRSASDGRFEDAPGKSISFPVLDLTPELVLRVLEHALIVSSKDNPIVIRGGREDHKQPAVTRVCRLFRSEGLPLFYKHNVFMFETDERSTYEFFHWIRQLGLQCASTIQSLHAYWFDDYLLSRLNWNDLINEMNWLKQCAEDMRLERGLVACMFVRFRGRKIVLGSGRLYRCYELSFGQVPRPAEEWRRVADFPDLGECLTPNLAKKTDCWVLHSDADCTATEVVRKEDGQDGGASRLLPNKGEDGEPSL</sequence>
<name>A0A6A6FB30_9PEZI</name>
<dbReference type="OrthoDB" id="5272396at2759"/>
<feature type="region of interest" description="Disordered" evidence="1">
    <location>
        <begin position="231"/>
        <end position="254"/>
    </location>
</feature>
<keyword evidence="3" id="KW-1185">Reference proteome</keyword>
<reference evidence="2" key="1">
    <citation type="journal article" date="2020" name="Stud. Mycol.">
        <title>101 Dothideomycetes genomes: a test case for predicting lifestyles and emergence of pathogens.</title>
        <authorList>
            <person name="Haridas S."/>
            <person name="Albert R."/>
            <person name="Binder M."/>
            <person name="Bloem J."/>
            <person name="Labutti K."/>
            <person name="Salamov A."/>
            <person name="Andreopoulos B."/>
            <person name="Baker S."/>
            <person name="Barry K."/>
            <person name="Bills G."/>
            <person name="Bluhm B."/>
            <person name="Cannon C."/>
            <person name="Castanera R."/>
            <person name="Culley D."/>
            <person name="Daum C."/>
            <person name="Ezra D."/>
            <person name="Gonzalez J."/>
            <person name="Henrissat B."/>
            <person name="Kuo A."/>
            <person name="Liang C."/>
            <person name="Lipzen A."/>
            <person name="Lutzoni F."/>
            <person name="Magnuson J."/>
            <person name="Mondo S."/>
            <person name="Nolan M."/>
            <person name="Ohm R."/>
            <person name="Pangilinan J."/>
            <person name="Park H.-J."/>
            <person name="Ramirez L."/>
            <person name="Alfaro M."/>
            <person name="Sun H."/>
            <person name="Tritt A."/>
            <person name="Yoshinaga Y."/>
            <person name="Zwiers L.-H."/>
            <person name="Turgeon B."/>
            <person name="Goodwin S."/>
            <person name="Spatafora J."/>
            <person name="Crous P."/>
            <person name="Grigoriev I."/>
        </authorList>
    </citation>
    <scope>NUCLEOTIDE SEQUENCE</scope>
    <source>
        <strain evidence="2">SCOH1-5</strain>
    </source>
</reference>